<dbReference type="Pfam" id="PF25607">
    <property type="entry name" value="DUF7939"/>
    <property type="match status" value="1"/>
</dbReference>
<feature type="region of interest" description="Disordered" evidence="1">
    <location>
        <begin position="396"/>
        <end position="423"/>
    </location>
</feature>
<reference evidence="4" key="1">
    <citation type="journal article" date="2021" name="Proc. Natl. Acad. Sci. U.S.A.">
        <title>Global biogeography of chemosynthetic symbionts reveals both localized and globally distributed symbiont groups. .</title>
        <authorList>
            <person name="Osvatic J.T."/>
            <person name="Wilkins L.G.E."/>
            <person name="Leibrecht L."/>
            <person name="Leray M."/>
            <person name="Zauner S."/>
            <person name="Polzin J."/>
            <person name="Camacho Y."/>
            <person name="Gros O."/>
            <person name="van Gils J.A."/>
            <person name="Eisen J.A."/>
            <person name="Petersen J.M."/>
            <person name="Yuen B."/>
        </authorList>
    </citation>
    <scope>NUCLEOTIDE SEQUENCE</scope>
    <source>
        <strain evidence="4">MAGL173</strain>
    </source>
</reference>
<dbReference type="InterPro" id="IPR057699">
    <property type="entry name" value="DUF7939"/>
</dbReference>
<evidence type="ECO:0000259" key="3">
    <source>
        <dbReference type="Pfam" id="PF25607"/>
    </source>
</evidence>
<evidence type="ECO:0000313" key="4">
    <source>
        <dbReference type="EMBL" id="MCG7938293.1"/>
    </source>
</evidence>
<keyword evidence="2" id="KW-0812">Transmembrane</keyword>
<keyword evidence="2" id="KW-0472">Membrane</keyword>
<feature type="domain" description="DUF7939" evidence="3">
    <location>
        <begin position="481"/>
        <end position="561"/>
    </location>
</feature>
<evidence type="ECO:0000313" key="5">
    <source>
        <dbReference type="Proteomes" id="UP000886687"/>
    </source>
</evidence>
<accession>A0A9E4K3B3</accession>
<dbReference type="EMBL" id="JAEPDI010000002">
    <property type="protein sequence ID" value="MCG7938293.1"/>
    <property type="molecule type" value="Genomic_DNA"/>
</dbReference>
<dbReference type="Pfam" id="PF13584">
    <property type="entry name" value="BatD"/>
    <property type="match status" value="1"/>
</dbReference>
<proteinExistence type="predicted"/>
<dbReference type="PANTHER" id="PTHR40940">
    <property type="entry name" value="PROTEIN BATD-RELATED"/>
    <property type="match status" value="1"/>
</dbReference>
<protein>
    <submittedName>
        <fullName evidence="4">BatD family protein</fullName>
    </submittedName>
</protein>
<sequence>MPEFLTINTAHLARLMVFLLCLPAGLLQAQVQSRLSHQVTGLDQPVRLTIEIDGGEDLSPNLTPLEQDFEILSRSTQQSISVINGEMTSKRSLNLTLLPLRSGSLTIPAIEVGDQTTQPLPLQVEQKSQEEAQATRQALIELSLNKDSAYLEEQILLTLKLYQAKGVRGESLDPPVPSLDNTQISLIHEDRYSSRKHGVDYRVVERVYALFARQTGTLTLNGVKFRGRSGGSRDPFSSFFSNGFPSHQQSGRIIRAESNPVSLEILPIPQGFTGERWLPAENLQIVENGIDDEMALAGNPITRRVMIIADGVMSNHLPSIEQSMPSGLKLYPESPHLNDKPNRSGISSSLQQSLTLIATDPGTYTLPPIEIPWWNTETRQQEIARLPAKEISFMPNPSGMANQAQHSAAAQPSEQNLSVEKTISASPESADDFPWLATLFGLAWLITISAWWFSSRQKQPTKPVAIKEPNQQRSIQPELENVLQQLAEAYQAKDGQAARDAWLHWALLSWPDNPPNNLSRLARRCHPDLAKAVNALERAIYSPNSEISWSDYEILKLIEAKDASQSADKAEQNLLIPLNP</sequence>
<dbReference type="AlphaFoldDB" id="A0A9E4K3B3"/>
<gene>
    <name evidence="4" type="ORF">JAZ04_05455</name>
</gene>
<evidence type="ECO:0000256" key="1">
    <source>
        <dbReference type="SAM" id="MobiDB-lite"/>
    </source>
</evidence>
<feature type="compositionally biased region" description="Polar residues" evidence="1">
    <location>
        <begin position="399"/>
        <end position="423"/>
    </location>
</feature>
<feature type="transmembrane region" description="Helical" evidence="2">
    <location>
        <begin position="433"/>
        <end position="453"/>
    </location>
</feature>
<dbReference type="Proteomes" id="UP000886687">
    <property type="component" value="Unassembled WGS sequence"/>
</dbReference>
<organism evidence="4 5">
    <name type="scientific">Candidatus Thiodiazotropha lotti</name>
    <dbReference type="NCBI Taxonomy" id="2792787"/>
    <lineage>
        <taxon>Bacteria</taxon>
        <taxon>Pseudomonadati</taxon>
        <taxon>Pseudomonadota</taxon>
        <taxon>Gammaproteobacteria</taxon>
        <taxon>Chromatiales</taxon>
        <taxon>Sedimenticolaceae</taxon>
        <taxon>Candidatus Thiodiazotropha</taxon>
    </lineage>
</organism>
<comment type="caution">
    <text evidence="4">The sequence shown here is derived from an EMBL/GenBank/DDBJ whole genome shotgun (WGS) entry which is preliminary data.</text>
</comment>
<dbReference type="InterPro" id="IPR025738">
    <property type="entry name" value="BatD"/>
</dbReference>
<keyword evidence="2" id="KW-1133">Transmembrane helix</keyword>
<evidence type="ECO:0000256" key="2">
    <source>
        <dbReference type="SAM" id="Phobius"/>
    </source>
</evidence>
<name>A0A9E4K3B3_9GAMM</name>
<dbReference type="PANTHER" id="PTHR40940:SF1">
    <property type="entry name" value="PROTEIN BATD"/>
    <property type="match status" value="1"/>
</dbReference>